<dbReference type="Proteomes" id="UP000789706">
    <property type="component" value="Unassembled WGS sequence"/>
</dbReference>
<dbReference type="EMBL" id="CAJVPK010002263">
    <property type="protein sequence ID" value="CAG8609468.1"/>
    <property type="molecule type" value="Genomic_DNA"/>
</dbReference>
<reference evidence="1" key="1">
    <citation type="submission" date="2021-06" db="EMBL/GenBank/DDBJ databases">
        <authorList>
            <person name="Kallberg Y."/>
            <person name="Tangrot J."/>
            <person name="Rosling A."/>
        </authorList>
    </citation>
    <scope>NUCLEOTIDE SEQUENCE</scope>
    <source>
        <strain evidence="1">AZ414A</strain>
    </source>
</reference>
<proteinExistence type="predicted"/>
<dbReference type="AlphaFoldDB" id="A0A9N9CNG7"/>
<accession>A0A9N9CNG7</accession>
<gene>
    <name evidence="1" type="ORF">DEBURN_LOCUS9907</name>
</gene>
<evidence type="ECO:0000313" key="2">
    <source>
        <dbReference type="Proteomes" id="UP000789706"/>
    </source>
</evidence>
<name>A0A9N9CNG7_9GLOM</name>
<sequence length="59" mass="6847">MSGLNIPIIIDKKLEFIQPNETLQQWAIRVRVPLQELVSEKKISIYHVHCLFGAFKILS</sequence>
<comment type="caution">
    <text evidence="1">The sequence shown here is derived from an EMBL/GenBank/DDBJ whole genome shotgun (WGS) entry which is preliminary data.</text>
</comment>
<evidence type="ECO:0000313" key="1">
    <source>
        <dbReference type="EMBL" id="CAG8609468.1"/>
    </source>
</evidence>
<keyword evidence="2" id="KW-1185">Reference proteome</keyword>
<organism evidence="1 2">
    <name type="scientific">Diversispora eburnea</name>
    <dbReference type="NCBI Taxonomy" id="1213867"/>
    <lineage>
        <taxon>Eukaryota</taxon>
        <taxon>Fungi</taxon>
        <taxon>Fungi incertae sedis</taxon>
        <taxon>Mucoromycota</taxon>
        <taxon>Glomeromycotina</taxon>
        <taxon>Glomeromycetes</taxon>
        <taxon>Diversisporales</taxon>
        <taxon>Diversisporaceae</taxon>
        <taxon>Diversispora</taxon>
    </lineage>
</organism>
<protein>
    <submittedName>
        <fullName evidence="1">8204_t:CDS:1</fullName>
    </submittedName>
</protein>
<dbReference type="OrthoDB" id="2374518at2759"/>